<evidence type="ECO:0000256" key="4">
    <source>
        <dbReference type="ARBA" id="ARBA00022741"/>
    </source>
</evidence>
<keyword evidence="9" id="KW-1185">Reference proteome</keyword>
<reference evidence="8 9" key="1">
    <citation type="journal article" date="2024" name="J. Plant Pathol.">
        <title>Sequence and assembly of the genome of Seiridium unicorne, isolate CBS 538.82, causal agent of cypress canker disease.</title>
        <authorList>
            <person name="Scali E."/>
            <person name="Rocca G.D."/>
            <person name="Danti R."/>
            <person name="Garbelotto M."/>
            <person name="Barberini S."/>
            <person name="Baroncelli R."/>
            <person name="Emiliani G."/>
        </authorList>
    </citation>
    <scope>NUCLEOTIDE SEQUENCE [LARGE SCALE GENOMIC DNA]</scope>
    <source>
        <strain evidence="8 9">BM-138-508</strain>
    </source>
</reference>
<name>A0ABR2VHZ8_9PEZI</name>
<keyword evidence="4 7" id="KW-0547">Nucleotide-binding</keyword>
<evidence type="ECO:0000256" key="1">
    <source>
        <dbReference type="ARBA" id="ARBA00022517"/>
    </source>
</evidence>
<comment type="catalytic activity">
    <reaction evidence="7">
        <text>ATP + H2O = ADP + phosphate + H(+)</text>
        <dbReference type="Rhea" id="RHEA:13065"/>
        <dbReference type="ChEBI" id="CHEBI:15377"/>
        <dbReference type="ChEBI" id="CHEBI:15378"/>
        <dbReference type="ChEBI" id="CHEBI:30616"/>
        <dbReference type="ChEBI" id="CHEBI:43474"/>
        <dbReference type="ChEBI" id="CHEBI:456216"/>
    </reaction>
</comment>
<dbReference type="Gene3D" id="3.40.50.300">
    <property type="entry name" value="P-loop containing nucleotide triphosphate hydrolases"/>
    <property type="match status" value="1"/>
</dbReference>
<evidence type="ECO:0000256" key="3">
    <source>
        <dbReference type="ARBA" id="ARBA00022679"/>
    </source>
</evidence>
<dbReference type="InterPro" id="IPR020618">
    <property type="entry name" value="Adenyl_kinase_AK6"/>
</dbReference>
<comment type="caution">
    <text evidence="8">The sequence shown here is derived from an EMBL/GenBank/DDBJ whole genome shotgun (WGS) entry which is preliminary data.</text>
</comment>
<feature type="binding site" evidence="7">
    <location>
        <position position="15"/>
    </location>
    <ligand>
        <name>ATP</name>
        <dbReference type="ChEBI" id="CHEBI:30616"/>
    </ligand>
</feature>
<evidence type="ECO:0000256" key="2">
    <source>
        <dbReference type="ARBA" id="ARBA00022552"/>
    </source>
</evidence>
<evidence type="ECO:0000313" key="9">
    <source>
        <dbReference type="Proteomes" id="UP001408356"/>
    </source>
</evidence>
<accession>A0ABR2VHZ8</accession>
<feature type="binding site" evidence="7">
    <location>
        <position position="19"/>
    </location>
    <ligand>
        <name>ATP</name>
        <dbReference type="ChEBI" id="CHEBI:30616"/>
    </ligand>
</feature>
<feature type="binding site" evidence="7">
    <location>
        <position position="17"/>
    </location>
    <ligand>
        <name>ATP</name>
        <dbReference type="ChEBI" id="CHEBI:30616"/>
    </ligand>
</feature>
<keyword evidence="2 7" id="KW-0698">rRNA processing</keyword>
<keyword evidence="1 7" id="KW-0690">Ribosome biogenesis</keyword>
<gene>
    <name evidence="8" type="ORF">SUNI508_00087</name>
</gene>
<keyword evidence="3 7" id="KW-0808">Transferase</keyword>
<protein>
    <recommendedName>
        <fullName evidence="7">Adenylate kinase isoenzyme 6 homolog</fullName>
        <shortName evidence="7">AK6</shortName>
        <ecNumber evidence="7">2.7.4.3</ecNumber>
    </recommendedName>
    <alternativeName>
        <fullName evidence="7">Dual activity adenylate kinase/ATPase</fullName>
        <shortName evidence="7">AK/ATPase</shortName>
    </alternativeName>
</protein>
<feature type="region of interest" description="NMPbind" evidence="7">
    <location>
        <begin position="35"/>
        <end position="58"/>
    </location>
</feature>
<comment type="caution">
    <text evidence="7">Lacks conserved residue(s) required for the propagation of feature annotation.</text>
</comment>
<evidence type="ECO:0000256" key="6">
    <source>
        <dbReference type="ARBA" id="ARBA00022840"/>
    </source>
</evidence>
<dbReference type="EMBL" id="JARVKF010000001">
    <property type="protein sequence ID" value="KAK9426560.1"/>
    <property type="molecule type" value="Genomic_DNA"/>
</dbReference>
<feature type="binding site" evidence="7">
    <location>
        <position position="20"/>
    </location>
    <ligand>
        <name>ATP</name>
        <dbReference type="ChEBI" id="CHEBI:30616"/>
    </ligand>
</feature>
<comment type="subcellular location">
    <subcellularLocation>
        <location evidence="7">Cytoplasm</location>
    </subcellularLocation>
    <subcellularLocation>
        <location evidence="7">Nucleus</location>
    </subcellularLocation>
</comment>
<keyword evidence="7" id="KW-0539">Nucleus</keyword>
<dbReference type="SUPFAM" id="SSF52540">
    <property type="entry name" value="P-loop containing nucleoside triphosphate hydrolases"/>
    <property type="match status" value="1"/>
</dbReference>
<dbReference type="PANTHER" id="PTHR12595:SF0">
    <property type="entry name" value="ADENYLATE KINASE ISOENZYME 6"/>
    <property type="match status" value="1"/>
</dbReference>
<feature type="binding site" evidence="7">
    <location>
        <position position="111"/>
    </location>
    <ligand>
        <name>ATP</name>
        <dbReference type="ChEBI" id="CHEBI:30616"/>
    </ligand>
</feature>
<evidence type="ECO:0000256" key="5">
    <source>
        <dbReference type="ARBA" id="ARBA00022777"/>
    </source>
</evidence>
<keyword evidence="5 7" id="KW-0418">Kinase</keyword>
<dbReference type="InterPro" id="IPR027417">
    <property type="entry name" value="P-loop_NTPase"/>
</dbReference>
<proteinExistence type="inferred from homology"/>
<feature type="binding site" evidence="7">
    <location>
        <position position="18"/>
    </location>
    <ligand>
        <name>ATP</name>
        <dbReference type="ChEBI" id="CHEBI:30616"/>
    </ligand>
</feature>
<organism evidence="8 9">
    <name type="scientific">Seiridium unicorne</name>
    <dbReference type="NCBI Taxonomy" id="138068"/>
    <lineage>
        <taxon>Eukaryota</taxon>
        <taxon>Fungi</taxon>
        <taxon>Dikarya</taxon>
        <taxon>Ascomycota</taxon>
        <taxon>Pezizomycotina</taxon>
        <taxon>Sordariomycetes</taxon>
        <taxon>Xylariomycetidae</taxon>
        <taxon>Amphisphaeriales</taxon>
        <taxon>Sporocadaceae</taxon>
        <taxon>Seiridium</taxon>
    </lineage>
</organism>
<dbReference type="HAMAP" id="MF_00039">
    <property type="entry name" value="Adenylate_kinase_AK6"/>
    <property type="match status" value="1"/>
</dbReference>
<comment type="catalytic activity">
    <reaction evidence="7">
        <text>AMP + ATP = 2 ADP</text>
        <dbReference type="Rhea" id="RHEA:12973"/>
        <dbReference type="ChEBI" id="CHEBI:30616"/>
        <dbReference type="ChEBI" id="CHEBI:456215"/>
        <dbReference type="ChEBI" id="CHEBI:456216"/>
        <dbReference type="EC" id="2.7.4.3"/>
    </reaction>
</comment>
<evidence type="ECO:0000256" key="7">
    <source>
        <dbReference type="HAMAP-Rule" id="MF_03173"/>
    </source>
</evidence>
<comment type="similarity">
    <text evidence="7">Belongs to the adenylate kinase family. AK6 subfamily.</text>
</comment>
<dbReference type="EC" id="2.7.4.3" evidence="7"/>
<dbReference type="PANTHER" id="PTHR12595">
    <property type="entry name" value="POS9-ACTIVATING FACTOR FAP7-RELATED"/>
    <property type="match status" value="1"/>
</dbReference>
<comment type="subunit">
    <text evidence="7">Interacts with small ribosomal subunit protein uS11. Not a structural component of 43S pre-ribosomes, but transiently interacts with them by binding to uS11.</text>
</comment>
<feature type="region of interest" description="LID" evidence="7">
    <location>
        <begin position="110"/>
        <end position="120"/>
    </location>
</feature>
<dbReference type="Pfam" id="PF13238">
    <property type="entry name" value="AAA_18"/>
    <property type="match status" value="1"/>
</dbReference>
<evidence type="ECO:0000313" key="8">
    <source>
        <dbReference type="EMBL" id="KAK9426560.1"/>
    </source>
</evidence>
<keyword evidence="6 7" id="KW-0067">ATP-binding</keyword>
<dbReference type="Proteomes" id="UP001408356">
    <property type="component" value="Unassembled WGS sequence"/>
</dbReference>
<sequence>MARTEPNIVITGTPGVGKTTHCEVLAERTGLRHLSVNQIVKDKEAHEGWDDEFQSWVVDEDKLLDAMEDDAAKGGCIIDWHACDLFPERWVDLVVVLRTDSTVLYDRLKSRKYPEAKLQENLDSEIMEVLLQEARDSYDEQIVVELKSDDSDQMESNVDRIESWVKQWKQDHPENQEAS</sequence>
<comment type="function">
    <text evidence="7">Broad-specificity nucleoside monophosphate (NMP) kinase that catalyzes the reversible transfer of the terminal phosphate group between nucleoside triphosphates and monophosphates. Has also ATPase activity. Involved in the late cytoplasmic maturation steps of the 40S ribosomal particles, specifically 18S rRNA maturation. While NMP activity is not required for ribosome maturation, ATPase activity is. Associates transiently with small ribosomal subunit protein uS11. ATP hydrolysis breaks the interaction with uS11. May temporarily remove uS11 from the ribosome to enable a conformational change of the ribosomal RNA that is needed for the final maturation step of the small ribosomal subunit. Its NMP activity may have a role in nuclear energy homeostasis.</text>
</comment>
<keyword evidence="7" id="KW-0963">Cytoplasm</keyword>